<organism evidence="2 3">
    <name type="scientific">Sulfurimonas crateris</name>
    <dbReference type="NCBI Taxonomy" id="2574727"/>
    <lineage>
        <taxon>Bacteria</taxon>
        <taxon>Pseudomonadati</taxon>
        <taxon>Campylobacterota</taxon>
        <taxon>Epsilonproteobacteria</taxon>
        <taxon>Campylobacterales</taxon>
        <taxon>Sulfurimonadaceae</taxon>
        <taxon>Sulfurimonas</taxon>
    </lineage>
</organism>
<keyword evidence="3" id="KW-1185">Reference proteome</keyword>
<evidence type="ECO:0000313" key="3">
    <source>
        <dbReference type="Proteomes" id="UP000309561"/>
    </source>
</evidence>
<dbReference type="Proteomes" id="UP000309561">
    <property type="component" value="Unassembled WGS sequence"/>
</dbReference>
<reference evidence="2 3" key="1">
    <citation type="submission" date="2019-04" db="EMBL/GenBank/DDBJ databases">
        <title>Sulfurimonas crateris sp. nov. a facultative anaerobic sulfur-oxidizing chemolithautotrophic bacterium isolated from a terrestrial mud vulcano.</title>
        <authorList>
            <person name="Ratnikova N.M."/>
            <person name="Slobodkin A.I."/>
            <person name="Merkel A.Y."/>
            <person name="Novikov A."/>
            <person name="Bonch-Osmolovskaya E.A."/>
            <person name="Slobodkina G.B."/>
        </authorList>
    </citation>
    <scope>NUCLEOTIDE SEQUENCE [LARGE SCALE GENOMIC DNA]</scope>
    <source>
        <strain evidence="2 3">SN118</strain>
    </source>
</reference>
<comment type="caution">
    <text evidence="2">The sequence shown here is derived from an EMBL/GenBank/DDBJ whole genome shotgun (WGS) entry which is preliminary data.</text>
</comment>
<evidence type="ECO:0000256" key="1">
    <source>
        <dbReference type="SAM" id="Phobius"/>
    </source>
</evidence>
<dbReference type="RefSeq" id="WP_137012169.1">
    <property type="nucleotide sequence ID" value="NZ_SZPX01000002.1"/>
</dbReference>
<sequence>MEEKSAKYGLIGTIIAAIIAGAIALYIHNDTKSEQQKIAEIEKKANKSKDTANLTISNVFMPEINTKIESSFFMKISNNSLNDAKNLNVKINFGEAEIVKCETQPINIFQENQNYDSSIISFDVQSINKKDKLYVYCLTSLPIFDSILITGSNLFQNEQYTYEQYKSKEDHINSRVPTFFKIIGGILFVIFAGYFTIVSITLFNRKLNL</sequence>
<feature type="transmembrane region" description="Helical" evidence="1">
    <location>
        <begin position="6"/>
        <end position="27"/>
    </location>
</feature>
<dbReference type="OrthoDB" id="9883001at2"/>
<protein>
    <submittedName>
        <fullName evidence="2">Uncharacterized protein</fullName>
    </submittedName>
</protein>
<name>A0A4U2Z9U2_9BACT</name>
<feature type="transmembrane region" description="Helical" evidence="1">
    <location>
        <begin position="133"/>
        <end position="155"/>
    </location>
</feature>
<keyword evidence="1" id="KW-0812">Transmembrane</keyword>
<keyword evidence="1" id="KW-1133">Transmembrane helix</keyword>
<gene>
    <name evidence="2" type="ORF">FCU45_03035</name>
</gene>
<keyword evidence="1" id="KW-0472">Membrane</keyword>
<proteinExistence type="predicted"/>
<feature type="transmembrane region" description="Helical" evidence="1">
    <location>
        <begin position="182"/>
        <end position="203"/>
    </location>
</feature>
<dbReference type="EMBL" id="SZPX01000002">
    <property type="protein sequence ID" value="TKI70280.1"/>
    <property type="molecule type" value="Genomic_DNA"/>
</dbReference>
<dbReference type="AlphaFoldDB" id="A0A4U2Z9U2"/>
<accession>A0A4U2Z9U2</accession>
<evidence type="ECO:0000313" key="2">
    <source>
        <dbReference type="EMBL" id="TKI70280.1"/>
    </source>
</evidence>